<gene>
    <name evidence="2" type="ORF">BRADI_4g15735v3</name>
</gene>
<evidence type="ECO:0000256" key="1">
    <source>
        <dbReference type="SAM" id="MobiDB-lite"/>
    </source>
</evidence>
<evidence type="ECO:0000313" key="2">
    <source>
        <dbReference type="EMBL" id="PNT63438.1"/>
    </source>
</evidence>
<dbReference type="EMBL" id="CM000883">
    <property type="protein sequence ID" value="PNT63438.1"/>
    <property type="molecule type" value="Genomic_DNA"/>
</dbReference>
<sequence length="59" mass="6669">MTRRSTEESTSHWFSPRILPSRSNDEREGVQSLSHISTVGTTPSCPASWRPWTRPQASV</sequence>
<name>A0A2K2CN25_BRADI</name>
<accession>A0A2K2CN25</accession>
<evidence type="ECO:0000313" key="4">
    <source>
        <dbReference type="Proteomes" id="UP000008810"/>
    </source>
</evidence>
<feature type="compositionally biased region" description="Polar residues" evidence="1">
    <location>
        <begin position="31"/>
        <end position="45"/>
    </location>
</feature>
<proteinExistence type="predicted"/>
<feature type="region of interest" description="Disordered" evidence="1">
    <location>
        <begin position="1"/>
        <end position="59"/>
    </location>
</feature>
<organism evidence="2">
    <name type="scientific">Brachypodium distachyon</name>
    <name type="common">Purple false brome</name>
    <name type="synonym">Trachynia distachya</name>
    <dbReference type="NCBI Taxonomy" id="15368"/>
    <lineage>
        <taxon>Eukaryota</taxon>
        <taxon>Viridiplantae</taxon>
        <taxon>Streptophyta</taxon>
        <taxon>Embryophyta</taxon>
        <taxon>Tracheophyta</taxon>
        <taxon>Spermatophyta</taxon>
        <taxon>Magnoliopsida</taxon>
        <taxon>Liliopsida</taxon>
        <taxon>Poales</taxon>
        <taxon>Poaceae</taxon>
        <taxon>BOP clade</taxon>
        <taxon>Pooideae</taxon>
        <taxon>Stipodae</taxon>
        <taxon>Brachypodieae</taxon>
        <taxon>Brachypodium</taxon>
    </lineage>
</organism>
<dbReference type="Gramene" id="PNT63438">
    <property type="protein sequence ID" value="PNT63438"/>
    <property type="gene ID" value="BRADI_4g15735v3"/>
</dbReference>
<evidence type="ECO:0000313" key="3">
    <source>
        <dbReference type="EnsemblPlants" id="PNT63438"/>
    </source>
</evidence>
<feature type="compositionally biased region" description="Basic and acidic residues" evidence="1">
    <location>
        <begin position="1"/>
        <end position="10"/>
    </location>
</feature>
<reference evidence="3" key="3">
    <citation type="submission" date="2018-08" db="UniProtKB">
        <authorList>
            <consortium name="EnsemblPlants"/>
        </authorList>
    </citation>
    <scope>IDENTIFICATION</scope>
    <source>
        <strain evidence="3">cv. Bd21</strain>
    </source>
</reference>
<dbReference type="InParanoid" id="A0A2K2CN25"/>
<dbReference type="AlphaFoldDB" id="A0A2K2CN25"/>
<reference evidence="2" key="2">
    <citation type="submission" date="2017-06" db="EMBL/GenBank/DDBJ databases">
        <title>WGS assembly of Brachypodium distachyon.</title>
        <authorList>
            <consortium name="The International Brachypodium Initiative"/>
            <person name="Lucas S."/>
            <person name="Harmon-Smith M."/>
            <person name="Lail K."/>
            <person name="Tice H."/>
            <person name="Grimwood J."/>
            <person name="Bruce D."/>
            <person name="Barry K."/>
            <person name="Shu S."/>
            <person name="Lindquist E."/>
            <person name="Wang M."/>
            <person name="Pitluck S."/>
            <person name="Vogel J.P."/>
            <person name="Garvin D.F."/>
            <person name="Mockler T.C."/>
            <person name="Schmutz J."/>
            <person name="Rokhsar D."/>
            <person name="Bevan M.W."/>
        </authorList>
    </citation>
    <scope>NUCLEOTIDE SEQUENCE</scope>
    <source>
        <strain evidence="2">Bd21</strain>
    </source>
</reference>
<protein>
    <submittedName>
        <fullName evidence="2 3">Uncharacterized protein</fullName>
    </submittedName>
</protein>
<keyword evidence="4" id="KW-1185">Reference proteome</keyword>
<dbReference type="EnsemblPlants" id="PNT63438">
    <property type="protein sequence ID" value="PNT63438"/>
    <property type="gene ID" value="BRADI_4g15735v3"/>
</dbReference>
<reference evidence="2 3" key="1">
    <citation type="journal article" date="2010" name="Nature">
        <title>Genome sequencing and analysis of the model grass Brachypodium distachyon.</title>
        <authorList>
            <consortium name="International Brachypodium Initiative"/>
        </authorList>
    </citation>
    <scope>NUCLEOTIDE SEQUENCE [LARGE SCALE GENOMIC DNA]</scope>
    <source>
        <strain evidence="2 3">Bd21</strain>
    </source>
</reference>
<dbReference type="Proteomes" id="UP000008810">
    <property type="component" value="Chromosome 4"/>
</dbReference>